<dbReference type="EC" id="2.7.1.166" evidence="1"/>
<dbReference type="GO" id="GO:0016301">
    <property type="term" value="F:kinase activity"/>
    <property type="evidence" value="ECO:0007669"/>
    <property type="project" value="UniProtKB-KW"/>
</dbReference>
<dbReference type="InterPro" id="IPR011009">
    <property type="entry name" value="Kinase-like_dom_sf"/>
</dbReference>
<dbReference type="EMBL" id="SJPK01000004">
    <property type="protein sequence ID" value="TWT67071.1"/>
    <property type="molecule type" value="Genomic_DNA"/>
</dbReference>
<organism evidence="1 2">
    <name type="scientific">Allorhodopirellula solitaria</name>
    <dbReference type="NCBI Taxonomy" id="2527987"/>
    <lineage>
        <taxon>Bacteria</taxon>
        <taxon>Pseudomonadati</taxon>
        <taxon>Planctomycetota</taxon>
        <taxon>Planctomycetia</taxon>
        <taxon>Pirellulales</taxon>
        <taxon>Pirellulaceae</taxon>
        <taxon>Allorhodopirellula</taxon>
    </lineage>
</organism>
<keyword evidence="1" id="KW-0808">Transferase</keyword>
<sequence>MPILLPLLHSPVSDVRERRFRWRTPTTFANDGSLRDSHFQSNLQANVESVLAQGTTLQRSEWRWISKVETADGPMVVKMFVERCWRHSIKRKFLCSRATIYTKRARQLAAAGIPTPVPVATVAENFAGLIGNSCVVYRYASGQTLRMYLQSIADDENVLPEQRYHKMAEIREQLASLGERLARIGLAHTDVHQGNFLVDQNQSISLLDLDSLRPTRKRYRLFRSRLQFQQLVP</sequence>
<reference evidence="1 2" key="1">
    <citation type="submission" date="2019-02" db="EMBL/GenBank/DDBJ databases">
        <title>Deep-cultivation of Planctomycetes and their phenomic and genomic characterization uncovers novel biology.</title>
        <authorList>
            <person name="Wiegand S."/>
            <person name="Jogler M."/>
            <person name="Boedeker C."/>
            <person name="Pinto D."/>
            <person name="Vollmers J."/>
            <person name="Rivas-Marin E."/>
            <person name="Kohn T."/>
            <person name="Peeters S.H."/>
            <person name="Heuer A."/>
            <person name="Rast P."/>
            <person name="Oberbeckmann S."/>
            <person name="Bunk B."/>
            <person name="Jeske O."/>
            <person name="Meyerdierks A."/>
            <person name="Storesund J.E."/>
            <person name="Kallscheuer N."/>
            <person name="Luecker S."/>
            <person name="Lage O.M."/>
            <person name="Pohl T."/>
            <person name="Merkel B.J."/>
            <person name="Hornburger P."/>
            <person name="Mueller R.-W."/>
            <person name="Bruemmer F."/>
            <person name="Labrenz M."/>
            <person name="Spormann A.M."/>
            <person name="Op Den Camp H."/>
            <person name="Overmann J."/>
            <person name="Amann R."/>
            <person name="Jetten M.S.M."/>
            <person name="Mascher T."/>
            <person name="Medema M.H."/>
            <person name="Devos D.P."/>
            <person name="Kaster A.-K."/>
            <person name="Ovreas L."/>
            <person name="Rohde M."/>
            <person name="Galperin M.Y."/>
            <person name="Jogler C."/>
        </authorList>
    </citation>
    <scope>NUCLEOTIDE SEQUENCE [LARGE SCALE GENOMIC DNA]</scope>
    <source>
        <strain evidence="1 2">CA85</strain>
    </source>
</reference>
<protein>
    <submittedName>
        <fullName evidence="1">3-deoxy-D-manno-octulosonic acid kinase</fullName>
        <ecNumber evidence="1">2.7.1.166</ecNumber>
    </submittedName>
</protein>
<comment type="caution">
    <text evidence="1">The sequence shown here is derived from an EMBL/GenBank/DDBJ whole genome shotgun (WGS) entry which is preliminary data.</text>
</comment>
<dbReference type="AlphaFoldDB" id="A0A5C5XX31"/>
<accession>A0A5C5XX31</accession>
<dbReference type="Gene3D" id="1.10.510.10">
    <property type="entry name" value="Transferase(Phosphotransferase) domain 1"/>
    <property type="match status" value="1"/>
</dbReference>
<dbReference type="OrthoDB" id="207624at2"/>
<proteinExistence type="predicted"/>
<keyword evidence="1" id="KW-0418">Kinase</keyword>
<evidence type="ECO:0000313" key="1">
    <source>
        <dbReference type="EMBL" id="TWT67071.1"/>
    </source>
</evidence>
<gene>
    <name evidence="1" type="primary">kdkA</name>
    <name evidence="1" type="ORF">CA85_19170</name>
</gene>
<dbReference type="Pfam" id="PF06293">
    <property type="entry name" value="Kdo"/>
    <property type="match status" value="1"/>
</dbReference>
<keyword evidence="2" id="KW-1185">Reference proteome</keyword>
<dbReference type="SUPFAM" id="SSF56112">
    <property type="entry name" value="Protein kinase-like (PK-like)"/>
    <property type="match status" value="1"/>
</dbReference>
<name>A0A5C5XX31_9BACT</name>
<evidence type="ECO:0000313" key="2">
    <source>
        <dbReference type="Proteomes" id="UP000318053"/>
    </source>
</evidence>
<dbReference type="Proteomes" id="UP000318053">
    <property type="component" value="Unassembled WGS sequence"/>
</dbReference>